<dbReference type="AlphaFoldDB" id="A0A0E9S858"/>
<evidence type="ECO:0000313" key="1">
    <source>
        <dbReference type="EMBL" id="JAH37392.1"/>
    </source>
</evidence>
<organism evidence="1">
    <name type="scientific">Anguilla anguilla</name>
    <name type="common">European freshwater eel</name>
    <name type="synonym">Muraena anguilla</name>
    <dbReference type="NCBI Taxonomy" id="7936"/>
    <lineage>
        <taxon>Eukaryota</taxon>
        <taxon>Metazoa</taxon>
        <taxon>Chordata</taxon>
        <taxon>Craniata</taxon>
        <taxon>Vertebrata</taxon>
        <taxon>Euteleostomi</taxon>
        <taxon>Actinopterygii</taxon>
        <taxon>Neopterygii</taxon>
        <taxon>Teleostei</taxon>
        <taxon>Anguilliformes</taxon>
        <taxon>Anguillidae</taxon>
        <taxon>Anguilla</taxon>
    </lineage>
</organism>
<protein>
    <submittedName>
        <fullName evidence="1">Uncharacterized protein</fullName>
    </submittedName>
</protein>
<dbReference type="EMBL" id="GBXM01071185">
    <property type="protein sequence ID" value="JAH37392.1"/>
    <property type="molecule type" value="Transcribed_RNA"/>
</dbReference>
<accession>A0A0E9S858</accession>
<reference evidence="1" key="1">
    <citation type="submission" date="2014-11" db="EMBL/GenBank/DDBJ databases">
        <authorList>
            <person name="Amaro Gonzalez C."/>
        </authorList>
    </citation>
    <scope>NUCLEOTIDE SEQUENCE</scope>
</reference>
<proteinExistence type="predicted"/>
<reference evidence="1" key="2">
    <citation type="journal article" date="2015" name="Fish Shellfish Immunol.">
        <title>Early steps in the European eel (Anguilla anguilla)-Vibrio vulnificus interaction in the gills: Role of the RtxA13 toxin.</title>
        <authorList>
            <person name="Callol A."/>
            <person name="Pajuelo D."/>
            <person name="Ebbesson L."/>
            <person name="Teles M."/>
            <person name="MacKenzie S."/>
            <person name="Amaro C."/>
        </authorList>
    </citation>
    <scope>NUCLEOTIDE SEQUENCE</scope>
</reference>
<name>A0A0E9S858_ANGAN</name>
<sequence length="51" mass="6010">MPLCTMPDLKKQNYFHTTEFGWPFLATTFRLLHKPQNLESQNTQTCTSSIY</sequence>